<evidence type="ECO:0000256" key="1">
    <source>
        <dbReference type="SAM" id="MobiDB-lite"/>
    </source>
</evidence>
<reference evidence="4 5" key="1">
    <citation type="submission" date="2019-05" db="EMBL/GenBank/DDBJ databases">
        <title>Emergence of the Ug99 lineage of the wheat stem rust pathogen through somatic hybridization.</title>
        <authorList>
            <person name="Li F."/>
            <person name="Upadhyaya N.M."/>
            <person name="Sperschneider J."/>
            <person name="Matny O."/>
            <person name="Nguyen-Phuc H."/>
            <person name="Mago R."/>
            <person name="Raley C."/>
            <person name="Miller M.E."/>
            <person name="Silverstein K.A.T."/>
            <person name="Henningsen E."/>
            <person name="Hirsch C.D."/>
            <person name="Visser B."/>
            <person name="Pretorius Z.A."/>
            <person name="Steffenson B.J."/>
            <person name="Schwessinger B."/>
            <person name="Dodds P.N."/>
            <person name="Figueroa M."/>
        </authorList>
    </citation>
    <scope>NUCLEOTIDE SEQUENCE [LARGE SCALE GENOMIC DNA]</scope>
    <source>
        <strain evidence="2">21-0</strain>
        <strain evidence="3 5">Ug99</strain>
    </source>
</reference>
<name>A0A5B0S1U8_PUCGR</name>
<evidence type="ECO:0000313" key="3">
    <source>
        <dbReference type="EMBL" id="KAA1131762.1"/>
    </source>
</evidence>
<gene>
    <name evidence="2" type="ORF">PGT21_024397</name>
    <name evidence="3" type="ORF">PGTUg99_021554</name>
</gene>
<dbReference type="AlphaFoldDB" id="A0A5B0S1U8"/>
<dbReference type="EMBL" id="VDEP01000102">
    <property type="protein sequence ID" value="KAA1131762.1"/>
    <property type="molecule type" value="Genomic_DNA"/>
</dbReference>
<protein>
    <submittedName>
        <fullName evidence="3">Uncharacterized protein</fullName>
    </submittedName>
</protein>
<keyword evidence="4" id="KW-1185">Reference proteome</keyword>
<feature type="region of interest" description="Disordered" evidence="1">
    <location>
        <begin position="1"/>
        <end position="27"/>
    </location>
</feature>
<proteinExistence type="predicted"/>
<evidence type="ECO:0000313" key="2">
    <source>
        <dbReference type="EMBL" id="KAA1096658.1"/>
    </source>
</evidence>
<evidence type="ECO:0000313" key="5">
    <source>
        <dbReference type="Proteomes" id="UP000325313"/>
    </source>
</evidence>
<sequence length="87" mass="9901">MISMPIQRFRVPKNHKNESSKESSLSMDVCEEQHRLCRPGPNHRPIKDHQSCQRGAQKNYCTQSIPLIVQVTRHPAPTTAITILPAM</sequence>
<organism evidence="3 5">
    <name type="scientific">Puccinia graminis f. sp. tritici</name>
    <dbReference type="NCBI Taxonomy" id="56615"/>
    <lineage>
        <taxon>Eukaryota</taxon>
        <taxon>Fungi</taxon>
        <taxon>Dikarya</taxon>
        <taxon>Basidiomycota</taxon>
        <taxon>Pucciniomycotina</taxon>
        <taxon>Pucciniomycetes</taxon>
        <taxon>Pucciniales</taxon>
        <taxon>Pucciniaceae</taxon>
        <taxon>Puccinia</taxon>
    </lineage>
</organism>
<evidence type="ECO:0000313" key="4">
    <source>
        <dbReference type="Proteomes" id="UP000324748"/>
    </source>
</evidence>
<dbReference type="Proteomes" id="UP000324748">
    <property type="component" value="Unassembled WGS sequence"/>
</dbReference>
<comment type="caution">
    <text evidence="3">The sequence shown here is derived from an EMBL/GenBank/DDBJ whole genome shotgun (WGS) entry which is preliminary data.</text>
</comment>
<accession>A0A5B0S1U8</accession>
<dbReference type="EMBL" id="VSWC01000067">
    <property type="protein sequence ID" value="KAA1096658.1"/>
    <property type="molecule type" value="Genomic_DNA"/>
</dbReference>
<dbReference type="Proteomes" id="UP000325313">
    <property type="component" value="Unassembled WGS sequence"/>
</dbReference>